<keyword evidence="1" id="KW-0472">Membrane</keyword>
<dbReference type="AlphaFoldDB" id="R0KUP4"/>
<keyword evidence="2" id="KW-0808">Transferase</keyword>
<dbReference type="GO" id="GO:0016740">
    <property type="term" value="F:transferase activity"/>
    <property type="evidence" value="ECO:0007669"/>
    <property type="project" value="UniProtKB-KW"/>
</dbReference>
<proteinExistence type="predicted"/>
<keyword evidence="1" id="KW-1133">Transmembrane helix</keyword>
<protein>
    <submittedName>
        <fullName evidence="2">Phosphotransferase system, HPr serine phosphorylation site</fullName>
    </submittedName>
</protein>
<evidence type="ECO:0000313" key="3">
    <source>
        <dbReference type="Proteomes" id="UP000016927"/>
    </source>
</evidence>
<name>R0KUP4_NOSB1</name>
<gene>
    <name evidence="2" type="ORF">NBO_52g0013</name>
</gene>
<keyword evidence="3" id="KW-1185">Reference proteome</keyword>
<organism evidence="2 3">
    <name type="scientific">Nosema bombycis (strain CQ1 / CVCC 102059)</name>
    <name type="common">Microsporidian parasite</name>
    <name type="synonym">Pebrine of silkworm</name>
    <dbReference type="NCBI Taxonomy" id="578461"/>
    <lineage>
        <taxon>Eukaryota</taxon>
        <taxon>Fungi</taxon>
        <taxon>Fungi incertae sedis</taxon>
        <taxon>Microsporidia</taxon>
        <taxon>Nosematidae</taxon>
        <taxon>Nosema</taxon>
    </lineage>
</organism>
<reference evidence="2 3" key="1">
    <citation type="journal article" date="2013" name="BMC Genomics">
        <title>Comparative genomics of parasitic silkworm microsporidia reveal an association between genome expansion and host adaptation.</title>
        <authorList>
            <person name="Pan G."/>
            <person name="Xu J."/>
            <person name="Li T."/>
            <person name="Xia Q."/>
            <person name="Liu S.L."/>
            <person name="Zhang G."/>
            <person name="Li S."/>
            <person name="Li C."/>
            <person name="Liu H."/>
            <person name="Yang L."/>
            <person name="Liu T."/>
            <person name="Zhang X."/>
            <person name="Wu Z."/>
            <person name="Fan W."/>
            <person name="Dang X."/>
            <person name="Xiang H."/>
            <person name="Tao M."/>
            <person name="Li Y."/>
            <person name="Hu J."/>
            <person name="Li Z."/>
            <person name="Lin L."/>
            <person name="Luo J."/>
            <person name="Geng L."/>
            <person name="Wang L."/>
            <person name="Long M."/>
            <person name="Wan Y."/>
            <person name="He N."/>
            <person name="Zhang Z."/>
            <person name="Lu C."/>
            <person name="Keeling P.J."/>
            <person name="Wang J."/>
            <person name="Xiang Z."/>
            <person name="Zhou Z."/>
        </authorList>
    </citation>
    <scope>NUCLEOTIDE SEQUENCE [LARGE SCALE GENOMIC DNA]</scope>
    <source>
        <strain evidence="3">CQ1 / CVCC 102059</strain>
    </source>
</reference>
<accession>R0KUP4</accession>
<dbReference type="Proteomes" id="UP000016927">
    <property type="component" value="Unassembled WGS sequence"/>
</dbReference>
<evidence type="ECO:0000313" key="2">
    <source>
        <dbReference type="EMBL" id="EOB13922.1"/>
    </source>
</evidence>
<sequence length="61" mass="6906">MNPQDKEIKEKLNKVVTTNIFKRSILSLVMIGSFSYLISLGQLPLSIFVIILGLLVKQRNC</sequence>
<feature type="transmembrane region" description="Helical" evidence="1">
    <location>
        <begin position="34"/>
        <end position="56"/>
    </location>
</feature>
<dbReference type="OrthoDB" id="10260889at2759"/>
<dbReference type="VEuPathDB" id="MicrosporidiaDB:NBO_52g0013"/>
<keyword evidence="1" id="KW-0812">Transmembrane</keyword>
<dbReference type="EMBL" id="KB908960">
    <property type="protein sequence ID" value="EOB13922.1"/>
    <property type="molecule type" value="Genomic_DNA"/>
</dbReference>
<dbReference type="HOGENOM" id="CLU_2923225_0_0_1"/>
<evidence type="ECO:0000256" key="1">
    <source>
        <dbReference type="SAM" id="Phobius"/>
    </source>
</evidence>